<dbReference type="AlphaFoldDB" id="A0A811R0E0"/>
<dbReference type="EMBL" id="CAJGYO010000012">
    <property type="protein sequence ID" value="CAD6263092.1"/>
    <property type="molecule type" value="Genomic_DNA"/>
</dbReference>
<proteinExistence type="predicted"/>
<organism evidence="1 2">
    <name type="scientific">Miscanthus lutarioriparius</name>
    <dbReference type="NCBI Taxonomy" id="422564"/>
    <lineage>
        <taxon>Eukaryota</taxon>
        <taxon>Viridiplantae</taxon>
        <taxon>Streptophyta</taxon>
        <taxon>Embryophyta</taxon>
        <taxon>Tracheophyta</taxon>
        <taxon>Spermatophyta</taxon>
        <taxon>Magnoliopsida</taxon>
        <taxon>Liliopsida</taxon>
        <taxon>Poales</taxon>
        <taxon>Poaceae</taxon>
        <taxon>PACMAD clade</taxon>
        <taxon>Panicoideae</taxon>
        <taxon>Andropogonodae</taxon>
        <taxon>Andropogoneae</taxon>
        <taxon>Saccharinae</taxon>
        <taxon>Miscanthus</taxon>
    </lineage>
</organism>
<evidence type="ECO:0000313" key="1">
    <source>
        <dbReference type="EMBL" id="CAD6263092.1"/>
    </source>
</evidence>
<evidence type="ECO:0000313" key="2">
    <source>
        <dbReference type="Proteomes" id="UP000604825"/>
    </source>
</evidence>
<keyword evidence="2" id="KW-1185">Reference proteome</keyword>
<sequence length="127" mass="14161">MVPSVSAVGVFSGVTCGAPRLASLNNTHLNKTHTITWEEFKKKQEEPEACDCGSGVWQRWCGKRERKAATARAVLHGRRAATTRAVLHGRRAATVRGMPQCMDQFGPYLGDAECHWYLSKLSCFFNY</sequence>
<name>A0A811R0E0_9POAL</name>
<comment type="caution">
    <text evidence="1">The sequence shown here is derived from an EMBL/GenBank/DDBJ whole genome shotgun (WGS) entry which is preliminary data.</text>
</comment>
<protein>
    <submittedName>
        <fullName evidence="1">Uncharacterized protein</fullName>
    </submittedName>
</protein>
<accession>A0A811R0E0</accession>
<dbReference type="Proteomes" id="UP000604825">
    <property type="component" value="Unassembled WGS sequence"/>
</dbReference>
<gene>
    <name evidence="1" type="ORF">NCGR_LOCUS46412</name>
</gene>
<reference evidence="1" key="1">
    <citation type="submission" date="2020-10" db="EMBL/GenBank/DDBJ databases">
        <authorList>
            <person name="Han B."/>
            <person name="Lu T."/>
            <person name="Zhao Q."/>
            <person name="Huang X."/>
            <person name="Zhao Y."/>
        </authorList>
    </citation>
    <scope>NUCLEOTIDE SEQUENCE</scope>
</reference>